<evidence type="ECO:0000256" key="1">
    <source>
        <dbReference type="SAM" id="Phobius"/>
    </source>
</evidence>
<evidence type="ECO:0000313" key="3">
    <source>
        <dbReference type="Proteomes" id="UP001607302"/>
    </source>
</evidence>
<name>A0ABD2BMS7_VESSQ</name>
<dbReference type="Proteomes" id="UP001607302">
    <property type="component" value="Unassembled WGS sequence"/>
</dbReference>
<comment type="caution">
    <text evidence="2">The sequence shown here is derived from an EMBL/GenBank/DDBJ whole genome shotgun (WGS) entry which is preliminary data.</text>
</comment>
<evidence type="ECO:0000313" key="2">
    <source>
        <dbReference type="EMBL" id="KAL2734078.1"/>
    </source>
</evidence>
<sequence>MYISNMYYFSLFLNEEIFLQIIYLLLIITLLSNFNKTNIRLFFISSNFYNTQIEIEVPACVVKLYVKFNDEKYNEKRAIIFKCIHSSMKNLPYIKEKY</sequence>
<keyword evidence="1" id="KW-0812">Transmembrane</keyword>
<protein>
    <submittedName>
        <fullName evidence="2">Uncharacterized protein</fullName>
    </submittedName>
</protein>
<organism evidence="2 3">
    <name type="scientific">Vespula squamosa</name>
    <name type="common">Southern yellow jacket</name>
    <name type="synonym">Wasp</name>
    <dbReference type="NCBI Taxonomy" id="30214"/>
    <lineage>
        <taxon>Eukaryota</taxon>
        <taxon>Metazoa</taxon>
        <taxon>Ecdysozoa</taxon>
        <taxon>Arthropoda</taxon>
        <taxon>Hexapoda</taxon>
        <taxon>Insecta</taxon>
        <taxon>Pterygota</taxon>
        <taxon>Neoptera</taxon>
        <taxon>Endopterygota</taxon>
        <taxon>Hymenoptera</taxon>
        <taxon>Apocrita</taxon>
        <taxon>Aculeata</taxon>
        <taxon>Vespoidea</taxon>
        <taxon>Vespidae</taxon>
        <taxon>Vespinae</taxon>
        <taxon>Vespula</taxon>
    </lineage>
</organism>
<reference evidence="2 3" key="1">
    <citation type="journal article" date="2024" name="Ann. Entomol. Soc. Am.">
        <title>Genomic analyses of the southern and eastern yellowjacket wasps (Hymenoptera: Vespidae) reveal evolutionary signatures of social life.</title>
        <authorList>
            <person name="Catto M.A."/>
            <person name="Caine P.B."/>
            <person name="Orr S.E."/>
            <person name="Hunt B.G."/>
            <person name="Goodisman M.A.D."/>
        </authorList>
    </citation>
    <scope>NUCLEOTIDE SEQUENCE [LARGE SCALE GENOMIC DNA]</scope>
    <source>
        <strain evidence="2">233</strain>
        <tissue evidence="2">Head and thorax</tissue>
    </source>
</reference>
<keyword evidence="1" id="KW-0472">Membrane</keyword>
<feature type="transmembrane region" description="Helical" evidence="1">
    <location>
        <begin position="17"/>
        <end position="34"/>
    </location>
</feature>
<accession>A0ABD2BMS7</accession>
<keyword evidence="3" id="KW-1185">Reference proteome</keyword>
<dbReference type="EMBL" id="JAUDFV010000074">
    <property type="protein sequence ID" value="KAL2734078.1"/>
    <property type="molecule type" value="Genomic_DNA"/>
</dbReference>
<proteinExistence type="predicted"/>
<gene>
    <name evidence="2" type="ORF">V1478_003776</name>
</gene>
<keyword evidence="1" id="KW-1133">Transmembrane helix</keyword>
<dbReference type="AlphaFoldDB" id="A0ABD2BMS7"/>